<gene>
    <name evidence="7" type="ORF">NQ314_017454</name>
</gene>
<dbReference type="InterPro" id="IPR011701">
    <property type="entry name" value="MFS"/>
</dbReference>
<dbReference type="GO" id="GO:0006820">
    <property type="term" value="P:monoatomic anion transport"/>
    <property type="evidence" value="ECO:0007669"/>
    <property type="project" value="TreeGrafter"/>
</dbReference>
<evidence type="ECO:0000256" key="2">
    <source>
        <dbReference type="ARBA" id="ARBA00022692"/>
    </source>
</evidence>
<feature type="region of interest" description="Disordered" evidence="5">
    <location>
        <begin position="471"/>
        <end position="494"/>
    </location>
</feature>
<evidence type="ECO:0000256" key="1">
    <source>
        <dbReference type="ARBA" id="ARBA00004141"/>
    </source>
</evidence>
<dbReference type="Proteomes" id="UP001162156">
    <property type="component" value="Unassembled WGS sequence"/>
</dbReference>
<name>A0AAV8WUC3_9CUCU</name>
<dbReference type="AlphaFoldDB" id="A0AAV8WUC3"/>
<organism evidence="7 8">
    <name type="scientific">Rhamnusium bicolor</name>
    <dbReference type="NCBI Taxonomy" id="1586634"/>
    <lineage>
        <taxon>Eukaryota</taxon>
        <taxon>Metazoa</taxon>
        <taxon>Ecdysozoa</taxon>
        <taxon>Arthropoda</taxon>
        <taxon>Hexapoda</taxon>
        <taxon>Insecta</taxon>
        <taxon>Pterygota</taxon>
        <taxon>Neoptera</taxon>
        <taxon>Endopterygota</taxon>
        <taxon>Coleoptera</taxon>
        <taxon>Polyphaga</taxon>
        <taxon>Cucujiformia</taxon>
        <taxon>Chrysomeloidea</taxon>
        <taxon>Cerambycidae</taxon>
        <taxon>Lepturinae</taxon>
        <taxon>Rhagiini</taxon>
        <taxon>Rhamnusium</taxon>
    </lineage>
</organism>
<sequence>MKHHKTNTYNWDNQSVVLSAFFWGYVILQLPAAQLGKKFGAKWILVCCMTVDAIACLLIPISADCFGSTGVIMCRFLQGLAQGCISPLLHTLLGYWAPPCERSVIGTFSYAVLVDKTTYVATIEQMSFCLRYLDHEQIKNCENFLCFVAFISTAVHNISLAIFKTMKDPGLDIKYLKGQGYDGTRVMSTEFKGAQTLIDEYRQEVISKKTDELSPKSQKMHLKELYIKRWVERHDSIMIFVELLNAVCEAFDKIRSVFGNIVSLPITGFICSSCLGWPVAFYVFGALGLKWVLLWSFLGADRPGSHKRITSCEKVYIETSLGHETHKFHHTPWKAIFTSLPFWAVTFAFVGANWGSSVLLTQTPTYLNKILKYDIKSNSLLSAAPYLLMWLGTLIFSPVCDMLINKGTVSRGAARKIFNSIGTLLPAISLTLYDQSQWRTIFITAACVYTATDIFYLLFASGEVQSWNEVSTNEEEEEIQKSPENNYEKDVSKC</sequence>
<dbReference type="InterPro" id="IPR027378">
    <property type="entry name" value="Nucleotide_channel_N"/>
</dbReference>
<feature type="transmembrane region" description="Helical" evidence="6">
    <location>
        <begin position="380"/>
        <end position="404"/>
    </location>
</feature>
<dbReference type="PANTHER" id="PTHR11662:SF280">
    <property type="entry name" value="FI21844P1-RELATED"/>
    <property type="match status" value="1"/>
</dbReference>
<dbReference type="SUPFAM" id="SSF103473">
    <property type="entry name" value="MFS general substrate transporter"/>
    <property type="match status" value="2"/>
</dbReference>
<keyword evidence="3 6" id="KW-1133">Transmembrane helix</keyword>
<dbReference type="Gene3D" id="1.20.120.540">
    <property type="entry name" value="Voltage-gated potassium channels"/>
    <property type="match status" value="1"/>
</dbReference>
<evidence type="ECO:0000256" key="4">
    <source>
        <dbReference type="ARBA" id="ARBA00023136"/>
    </source>
</evidence>
<dbReference type="GO" id="GO:0022857">
    <property type="term" value="F:transmembrane transporter activity"/>
    <property type="evidence" value="ECO:0007669"/>
    <property type="project" value="InterPro"/>
</dbReference>
<comment type="caution">
    <text evidence="7">The sequence shown here is derived from an EMBL/GenBank/DDBJ whole genome shotgun (WGS) entry which is preliminary data.</text>
</comment>
<keyword evidence="8" id="KW-1185">Reference proteome</keyword>
<evidence type="ECO:0000256" key="3">
    <source>
        <dbReference type="ARBA" id="ARBA00022989"/>
    </source>
</evidence>
<comment type="subcellular location">
    <subcellularLocation>
        <location evidence="1">Membrane</location>
        <topology evidence="1">Multi-pass membrane protein</topology>
    </subcellularLocation>
</comment>
<dbReference type="InterPro" id="IPR050382">
    <property type="entry name" value="MFS_Na/Anion_cotransporter"/>
</dbReference>
<feature type="transmembrane region" description="Helical" evidence="6">
    <location>
        <begin position="43"/>
        <end position="63"/>
    </location>
</feature>
<evidence type="ECO:0000256" key="6">
    <source>
        <dbReference type="SAM" id="Phobius"/>
    </source>
</evidence>
<accession>A0AAV8WUC3</accession>
<keyword evidence="2 6" id="KW-0812">Transmembrane</keyword>
<dbReference type="EMBL" id="JANEYF010004857">
    <property type="protein sequence ID" value="KAJ8929850.1"/>
    <property type="molecule type" value="Genomic_DNA"/>
</dbReference>
<dbReference type="PANTHER" id="PTHR11662">
    <property type="entry name" value="SOLUTE CARRIER FAMILY 17"/>
    <property type="match status" value="1"/>
</dbReference>
<dbReference type="Pfam" id="PF07690">
    <property type="entry name" value="MFS_1"/>
    <property type="match status" value="2"/>
</dbReference>
<reference evidence="7" key="1">
    <citation type="journal article" date="2023" name="Insect Mol. Biol.">
        <title>Genome sequencing provides insights into the evolution of gene families encoding plant cell wall-degrading enzymes in longhorned beetles.</title>
        <authorList>
            <person name="Shin N.R."/>
            <person name="Okamura Y."/>
            <person name="Kirsch R."/>
            <person name="Pauchet Y."/>
        </authorList>
    </citation>
    <scope>NUCLEOTIDE SEQUENCE</scope>
    <source>
        <strain evidence="7">RBIC_L_NR</strain>
    </source>
</reference>
<protein>
    <submittedName>
        <fullName evidence="7">Uncharacterized protein</fullName>
    </submittedName>
</protein>
<proteinExistence type="predicted"/>
<feature type="transmembrane region" description="Helical" evidence="6">
    <location>
        <begin position="340"/>
        <end position="360"/>
    </location>
</feature>
<dbReference type="InterPro" id="IPR036259">
    <property type="entry name" value="MFS_trans_sf"/>
</dbReference>
<dbReference type="GO" id="GO:0016020">
    <property type="term" value="C:membrane"/>
    <property type="evidence" value="ECO:0007669"/>
    <property type="project" value="UniProtKB-SubCell"/>
</dbReference>
<evidence type="ECO:0000313" key="7">
    <source>
        <dbReference type="EMBL" id="KAJ8929850.1"/>
    </source>
</evidence>
<feature type="transmembrane region" description="Helical" evidence="6">
    <location>
        <begin position="16"/>
        <end position="36"/>
    </location>
</feature>
<keyword evidence="4 6" id="KW-0472">Membrane</keyword>
<dbReference type="Gene3D" id="1.20.1250.20">
    <property type="entry name" value="MFS general substrate transporter like domains"/>
    <property type="match status" value="1"/>
</dbReference>
<evidence type="ECO:0000256" key="5">
    <source>
        <dbReference type="SAM" id="MobiDB-lite"/>
    </source>
</evidence>
<evidence type="ECO:0000313" key="8">
    <source>
        <dbReference type="Proteomes" id="UP001162156"/>
    </source>
</evidence>
<feature type="transmembrane region" description="Helical" evidence="6">
    <location>
        <begin position="439"/>
        <end position="459"/>
    </location>
</feature>